<organism evidence="2 4">
    <name type="scientific">Clostridium neonatale</name>
    <dbReference type="NCBI Taxonomy" id="137838"/>
    <lineage>
        <taxon>Bacteria</taxon>
        <taxon>Bacillati</taxon>
        <taxon>Bacillota</taxon>
        <taxon>Clostridia</taxon>
        <taxon>Eubacteriales</taxon>
        <taxon>Clostridiaceae</taxon>
        <taxon>Clostridium</taxon>
    </lineage>
</organism>
<dbReference type="GO" id="GO:0016787">
    <property type="term" value="F:hydrolase activity"/>
    <property type="evidence" value="ECO:0007669"/>
    <property type="project" value="UniProtKB-KW"/>
</dbReference>
<dbReference type="InterPro" id="IPR011604">
    <property type="entry name" value="PDDEXK-like_dom_sf"/>
</dbReference>
<proteinExistence type="predicted"/>
<reference evidence="2" key="1">
    <citation type="submission" date="2021-10" db="EMBL/GenBank/DDBJ databases">
        <authorList>
            <person name="Mesa V."/>
        </authorList>
    </citation>
    <scope>NUCLEOTIDE SEQUENCE</scope>
    <source>
        <strain evidence="2">CC3_PB</strain>
    </source>
</reference>
<keyword evidence="1" id="KW-0378">Hydrolase</keyword>
<dbReference type="Proteomes" id="UP000789738">
    <property type="component" value="Unassembled WGS sequence"/>
</dbReference>
<dbReference type="EMBL" id="CAKJVE010000001">
    <property type="protein sequence ID" value="CAG9701883.1"/>
    <property type="molecule type" value="Genomic_DNA"/>
</dbReference>
<dbReference type="Gene3D" id="3.90.320.10">
    <property type="match status" value="1"/>
</dbReference>
<evidence type="ECO:0000313" key="3">
    <source>
        <dbReference type="EMBL" id="CAI3692664.1"/>
    </source>
</evidence>
<dbReference type="AlphaFoldDB" id="A0AA86JK51"/>
<dbReference type="InterPro" id="IPR011335">
    <property type="entry name" value="Restrct_endonuc-II-like"/>
</dbReference>
<reference evidence="3" key="2">
    <citation type="submission" date="2022-10" db="EMBL/GenBank/DDBJ databases">
        <authorList>
            <person name="Aires J."/>
            <person name="Mesa V."/>
        </authorList>
    </citation>
    <scope>NUCLEOTIDE SEQUENCE</scope>
    <source>
        <strain evidence="3">Clostridium neonatale JD116</strain>
    </source>
</reference>
<name>A0AA86JK51_9CLOT</name>
<comment type="caution">
    <text evidence="2">The sequence shown here is derived from an EMBL/GenBank/DDBJ whole genome shotgun (WGS) entry which is preliminary data.</text>
</comment>
<sequence length="173" mass="20287">MLQIQHYMAVTGYERAYIAVLIGSNTFKYTVVDKDEELILMIIQIEKQFWDCVVSDIPPEVDGSESCTNMLNSLYALYKKGKSIILPNGAQELIEEYNKNKEQESYYTEKKNECINKLNSLMEDNEVATINNLTITWKSSVSERIDTKELKEEQPEIYNKYLKKINMRRFMIK</sequence>
<evidence type="ECO:0000313" key="4">
    <source>
        <dbReference type="Proteomes" id="UP000789738"/>
    </source>
</evidence>
<evidence type="ECO:0000313" key="2">
    <source>
        <dbReference type="EMBL" id="CAG9701883.1"/>
    </source>
</evidence>
<protein>
    <submittedName>
        <fullName evidence="2">Uncharacterized protein</fullName>
    </submittedName>
</protein>
<accession>A0AA86JK51</accession>
<evidence type="ECO:0000256" key="1">
    <source>
        <dbReference type="ARBA" id="ARBA00022801"/>
    </source>
</evidence>
<dbReference type="EMBL" id="CAMTCP010000290">
    <property type="protein sequence ID" value="CAI3692664.1"/>
    <property type="molecule type" value="Genomic_DNA"/>
</dbReference>
<dbReference type="SUPFAM" id="SSF52980">
    <property type="entry name" value="Restriction endonuclease-like"/>
    <property type="match status" value="1"/>
</dbReference>
<gene>
    <name evidence="3" type="ORF">CNEO2_880003</name>
    <name evidence="2" type="ORF">CNEO_10354</name>
</gene>
<dbReference type="Proteomes" id="UP001189143">
    <property type="component" value="Unassembled WGS sequence"/>
</dbReference>